<evidence type="ECO:0000256" key="2">
    <source>
        <dbReference type="ARBA" id="ARBA00022723"/>
    </source>
</evidence>
<dbReference type="PROSITE" id="PS50023">
    <property type="entry name" value="LIM_DOMAIN_2"/>
    <property type="match status" value="4"/>
</dbReference>
<keyword evidence="6 7" id="KW-0440">LIM domain</keyword>
<evidence type="ECO:0000256" key="5">
    <source>
        <dbReference type="ARBA" id="ARBA00022949"/>
    </source>
</evidence>
<dbReference type="Pfam" id="PF00412">
    <property type="entry name" value="LIM"/>
    <property type="match status" value="5"/>
</dbReference>
<dbReference type="FunFam" id="2.10.110.10:FF:000021">
    <property type="entry name" value="Lim and senescent cell antigen-like-containing"/>
    <property type="match status" value="1"/>
</dbReference>
<dbReference type="FunFam" id="2.10.110.10:FF:000017">
    <property type="entry name" value="Lim and senescent cell antigen-like-containing"/>
    <property type="match status" value="1"/>
</dbReference>
<dbReference type="InterPro" id="IPR001781">
    <property type="entry name" value="Znf_LIM"/>
</dbReference>
<dbReference type="FunFam" id="2.10.110.10:FF:000094">
    <property type="entry name" value="LIM domain-containing protein"/>
    <property type="match status" value="1"/>
</dbReference>
<dbReference type="FunFam" id="2.10.110.10:FF:000092">
    <property type="entry name" value="LIM domain-containing protein"/>
    <property type="match status" value="1"/>
</dbReference>
<dbReference type="SMART" id="SM00132">
    <property type="entry name" value="LIM"/>
    <property type="match status" value="5"/>
</dbReference>
<keyword evidence="2 7" id="KW-0479">Metal-binding</keyword>
<dbReference type="GO" id="GO:2001046">
    <property type="term" value="P:positive regulation of integrin-mediated signaling pathway"/>
    <property type="evidence" value="ECO:0007669"/>
    <property type="project" value="TreeGrafter"/>
</dbReference>
<organism evidence="10">
    <name type="scientific">Anopheles funestus</name>
    <name type="common">African malaria mosquito</name>
    <dbReference type="NCBI Taxonomy" id="62324"/>
    <lineage>
        <taxon>Eukaryota</taxon>
        <taxon>Metazoa</taxon>
        <taxon>Ecdysozoa</taxon>
        <taxon>Arthropoda</taxon>
        <taxon>Hexapoda</taxon>
        <taxon>Insecta</taxon>
        <taxon>Pterygota</taxon>
        <taxon>Neoptera</taxon>
        <taxon>Endopterygota</taxon>
        <taxon>Diptera</taxon>
        <taxon>Nematocera</taxon>
        <taxon>Culicoidea</taxon>
        <taxon>Culicidae</taxon>
        <taxon>Anophelinae</taxon>
        <taxon>Anopheles</taxon>
    </lineage>
</organism>
<feature type="region of interest" description="Disordered" evidence="8">
    <location>
        <begin position="150"/>
        <end position="177"/>
    </location>
</feature>
<dbReference type="CDD" id="cd09333">
    <property type="entry name" value="LIM3_PINCH"/>
    <property type="match status" value="1"/>
</dbReference>
<dbReference type="GO" id="GO:1900026">
    <property type="term" value="P:positive regulation of substrate adhesion-dependent cell spreading"/>
    <property type="evidence" value="ECO:0007669"/>
    <property type="project" value="TreeGrafter"/>
</dbReference>
<dbReference type="CDD" id="cd09334">
    <property type="entry name" value="LIM4_PINCH"/>
    <property type="match status" value="1"/>
</dbReference>
<dbReference type="Gene3D" id="2.10.110.10">
    <property type="entry name" value="Cysteine Rich Protein"/>
    <property type="match status" value="5"/>
</dbReference>
<feature type="region of interest" description="Disordered" evidence="8">
    <location>
        <begin position="194"/>
        <end position="213"/>
    </location>
</feature>
<accession>A0A4Y0BIP7</accession>
<dbReference type="GO" id="GO:0098609">
    <property type="term" value="P:cell-cell adhesion"/>
    <property type="evidence" value="ECO:0007669"/>
    <property type="project" value="TreeGrafter"/>
</dbReference>
<dbReference type="GO" id="GO:0045216">
    <property type="term" value="P:cell-cell junction organization"/>
    <property type="evidence" value="ECO:0007669"/>
    <property type="project" value="TreeGrafter"/>
</dbReference>
<comment type="subcellular location">
    <subcellularLocation>
        <location evidence="1">Cell junction</location>
    </subcellularLocation>
</comment>
<evidence type="ECO:0000259" key="9">
    <source>
        <dbReference type="PROSITE" id="PS50023"/>
    </source>
</evidence>
<evidence type="ECO:0000256" key="7">
    <source>
        <dbReference type="PROSITE-ProRule" id="PRU00125"/>
    </source>
</evidence>
<feature type="domain" description="LIM zinc-binding" evidence="9">
    <location>
        <begin position="307"/>
        <end position="364"/>
    </location>
</feature>
<keyword evidence="3" id="KW-0677">Repeat</keyword>
<keyword evidence="5" id="KW-0965">Cell junction</keyword>
<dbReference type="SUPFAM" id="SSF57716">
    <property type="entry name" value="Glucocorticoid receptor-like (DNA-binding domain)"/>
    <property type="match status" value="6"/>
</dbReference>
<dbReference type="FunFam" id="2.10.110.10:FF:000011">
    <property type="entry name" value="Lim and senescent cell antigen-like-containing"/>
    <property type="match status" value="1"/>
</dbReference>
<dbReference type="PANTHER" id="PTHR24210:SF0">
    <property type="entry name" value="LIM DOMAIN-CONTAINING PROTEIN"/>
    <property type="match status" value="1"/>
</dbReference>
<dbReference type="STRING" id="62324.A0A4Y0BIP7"/>
<dbReference type="InterPro" id="IPR047944">
    <property type="entry name" value="LIMS1/2-like_LIM1"/>
</dbReference>
<evidence type="ECO:0000256" key="8">
    <source>
        <dbReference type="SAM" id="MobiDB-lite"/>
    </source>
</evidence>
<dbReference type="VEuPathDB" id="VectorBase:AFUN2_009974"/>
<dbReference type="GO" id="GO:0005737">
    <property type="term" value="C:cytoplasm"/>
    <property type="evidence" value="ECO:0007669"/>
    <property type="project" value="TreeGrafter"/>
</dbReference>
<dbReference type="PROSITE" id="PS00478">
    <property type="entry name" value="LIM_DOMAIN_1"/>
    <property type="match status" value="2"/>
</dbReference>
<dbReference type="GO" id="GO:0046872">
    <property type="term" value="F:metal ion binding"/>
    <property type="evidence" value="ECO:0007669"/>
    <property type="project" value="UniProtKB-KW"/>
</dbReference>
<dbReference type="GO" id="GO:0005911">
    <property type="term" value="C:cell-cell junction"/>
    <property type="evidence" value="ECO:0007669"/>
    <property type="project" value="TreeGrafter"/>
</dbReference>
<keyword evidence="4 7" id="KW-0862">Zinc</keyword>
<protein>
    <recommendedName>
        <fullName evidence="9">LIM zinc-binding domain-containing protein</fullName>
    </recommendedName>
</protein>
<evidence type="ECO:0000256" key="6">
    <source>
        <dbReference type="ARBA" id="ARBA00023038"/>
    </source>
</evidence>
<feature type="compositionally biased region" description="Low complexity" evidence="8">
    <location>
        <begin position="200"/>
        <end position="210"/>
    </location>
</feature>
<feature type="domain" description="LIM zinc-binding" evidence="9">
    <location>
        <begin position="497"/>
        <end position="556"/>
    </location>
</feature>
<feature type="region of interest" description="Disordered" evidence="8">
    <location>
        <begin position="38"/>
        <end position="57"/>
    </location>
</feature>
<dbReference type="CDD" id="cd09331">
    <property type="entry name" value="LIM1_PINCH"/>
    <property type="match status" value="1"/>
</dbReference>
<dbReference type="GO" id="GO:0005925">
    <property type="term" value="C:focal adhesion"/>
    <property type="evidence" value="ECO:0007669"/>
    <property type="project" value="TreeGrafter"/>
</dbReference>
<dbReference type="CDD" id="cd09332">
    <property type="entry name" value="LIM2_PINCH"/>
    <property type="match status" value="1"/>
</dbReference>
<dbReference type="PANTHER" id="PTHR24210">
    <property type="entry name" value="LIM DOMAIN-CONTAINING PROTEIN"/>
    <property type="match status" value="1"/>
</dbReference>
<feature type="compositionally biased region" description="Polar residues" evidence="8">
    <location>
        <begin position="150"/>
        <end position="163"/>
    </location>
</feature>
<reference evidence="10" key="1">
    <citation type="submission" date="2020-05" db="UniProtKB">
        <authorList>
            <consortium name="EnsemblMetazoa"/>
        </authorList>
    </citation>
    <scope>IDENTIFICATION</scope>
    <source>
        <strain evidence="10">FUMOZ</strain>
    </source>
</reference>
<sequence length="574" mass="64595">MSALKLKPLEDSNLYKRRTTSKENLLQTVGVSAVTVPTNSDMSIRPRPDLDGTTTVNQSLSPRLMTTGLAAQQPPPTRSPMHNFVSYPQYPQVENYYQQPKSPIRMATSGGITGGPFTTTPPSTANPSAVVGPQKNVQFLTTATASPSMANRTVYDSSSTPQQRPAVPFEHSTSSHGVTARNENANIIVQKSPGTYQNLPTTVPATPTTPGRRMESWEQFGRSNVQTVAAGGGVTTNNMSLCTMHCTRCDEGFEPHERIVNSNGQLWHTQCFVCAQCFRQFQDGIFYEFEGRKYCEKDFHILFAPCCNKCNNFVIGRVIKAMAANWHPQCFTCERCSIPLADSGFIRNQNRALCHDCNRKEKEVGLGKLVCNKCHGIIDDAPLRFRGEVYHGYHFNCTACGAELDSSAREVKNRSGYAANDMNELYCLRCHDRMGIPICGACRRPIEERVVTALGKHWHVEHFVCAKCEKPFLGHRHYEKRGMAYCETHYHQLFGNLCFVCNQVIAGDVFTALNKAWCVHHFSCSICDQKLDQKSKFFEYDEKPVCKKCYERFPNELRRRLRISHENTIKKPVP</sequence>
<proteinExistence type="predicted"/>
<dbReference type="VEuPathDB" id="VectorBase:AFUN019860"/>
<dbReference type="EnsemblMetazoa" id="AFUN019860-RB">
    <property type="protein sequence ID" value="AFUN019860-PB"/>
    <property type="gene ID" value="AFUN019860"/>
</dbReference>
<evidence type="ECO:0000256" key="3">
    <source>
        <dbReference type="ARBA" id="ARBA00022737"/>
    </source>
</evidence>
<feature type="domain" description="LIM zinc-binding" evidence="9">
    <location>
        <begin position="437"/>
        <end position="496"/>
    </location>
</feature>
<dbReference type="AlphaFoldDB" id="A0A4Y0BIP7"/>
<name>A0A4Y0BIP7_ANOFN</name>
<evidence type="ECO:0000256" key="1">
    <source>
        <dbReference type="ARBA" id="ARBA00004282"/>
    </source>
</evidence>
<evidence type="ECO:0000256" key="4">
    <source>
        <dbReference type="ARBA" id="ARBA00022833"/>
    </source>
</evidence>
<dbReference type="InterPro" id="IPR017351">
    <property type="entry name" value="PINCH-1-4-like"/>
</dbReference>
<evidence type="ECO:0000313" key="10">
    <source>
        <dbReference type="EnsemblMetazoa" id="AFUN019860-PB"/>
    </source>
</evidence>
<dbReference type="CDD" id="cd09335">
    <property type="entry name" value="LIM5_PINCH"/>
    <property type="match status" value="1"/>
</dbReference>
<feature type="domain" description="LIM zinc-binding" evidence="9">
    <location>
        <begin position="244"/>
        <end position="305"/>
    </location>
</feature>